<dbReference type="InterPro" id="IPR009060">
    <property type="entry name" value="UBA-like_sf"/>
</dbReference>
<feature type="region of interest" description="Disordered" evidence="2">
    <location>
        <begin position="287"/>
        <end position="308"/>
    </location>
</feature>
<name>A0A9N9G4M4_9GLOM</name>
<feature type="region of interest" description="Disordered" evidence="2">
    <location>
        <begin position="97"/>
        <end position="118"/>
    </location>
</feature>
<gene>
    <name evidence="4" type="ORF">AMORRO_LOCUS6918</name>
</gene>
<protein>
    <submittedName>
        <fullName evidence="4">3595_t:CDS:1</fullName>
    </submittedName>
</protein>
<organism evidence="4 5">
    <name type="scientific">Acaulospora morrowiae</name>
    <dbReference type="NCBI Taxonomy" id="94023"/>
    <lineage>
        <taxon>Eukaryota</taxon>
        <taxon>Fungi</taxon>
        <taxon>Fungi incertae sedis</taxon>
        <taxon>Mucoromycota</taxon>
        <taxon>Glomeromycotina</taxon>
        <taxon>Glomeromycetes</taxon>
        <taxon>Diversisporales</taxon>
        <taxon>Acaulosporaceae</taxon>
        <taxon>Acaulospora</taxon>
    </lineage>
</organism>
<dbReference type="AlphaFoldDB" id="A0A9N9G4M4"/>
<proteinExistence type="predicted"/>
<reference evidence="4" key="1">
    <citation type="submission" date="2021-06" db="EMBL/GenBank/DDBJ databases">
        <authorList>
            <person name="Kallberg Y."/>
            <person name="Tangrot J."/>
            <person name="Rosling A."/>
        </authorList>
    </citation>
    <scope>NUCLEOTIDE SEQUENCE</scope>
    <source>
        <strain evidence="4">CL551</strain>
    </source>
</reference>
<feature type="domain" description="UBA" evidence="3">
    <location>
        <begin position="320"/>
        <end position="366"/>
    </location>
</feature>
<dbReference type="Gene3D" id="1.10.8.10">
    <property type="entry name" value="DNA helicase RuvA subunit, C-terminal domain"/>
    <property type="match status" value="1"/>
</dbReference>
<evidence type="ECO:0000256" key="2">
    <source>
        <dbReference type="SAM" id="MobiDB-lite"/>
    </source>
</evidence>
<dbReference type="InterPro" id="IPR015940">
    <property type="entry name" value="UBA"/>
</dbReference>
<evidence type="ECO:0000313" key="5">
    <source>
        <dbReference type="Proteomes" id="UP000789342"/>
    </source>
</evidence>
<dbReference type="EMBL" id="CAJVPV010004902">
    <property type="protein sequence ID" value="CAG8581190.1"/>
    <property type="molecule type" value="Genomic_DNA"/>
</dbReference>
<feature type="region of interest" description="Disordered" evidence="2">
    <location>
        <begin position="196"/>
        <end position="254"/>
    </location>
</feature>
<accession>A0A9N9G4M4</accession>
<keyword evidence="5" id="KW-1185">Reference proteome</keyword>
<dbReference type="PROSITE" id="PS50030">
    <property type="entry name" value="UBA"/>
    <property type="match status" value="1"/>
</dbReference>
<evidence type="ECO:0000259" key="3">
    <source>
        <dbReference type="PROSITE" id="PS50030"/>
    </source>
</evidence>
<dbReference type="Pfam" id="PF00627">
    <property type="entry name" value="UBA"/>
    <property type="match status" value="1"/>
</dbReference>
<keyword evidence="1" id="KW-0175">Coiled coil</keyword>
<comment type="caution">
    <text evidence="4">The sequence shown here is derived from an EMBL/GenBank/DDBJ whole genome shotgun (WGS) entry which is preliminary data.</text>
</comment>
<feature type="compositionally biased region" description="Polar residues" evidence="2">
    <location>
        <begin position="213"/>
        <end position="226"/>
    </location>
</feature>
<dbReference type="OrthoDB" id="524326at2759"/>
<feature type="compositionally biased region" description="Low complexity" evidence="2">
    <location>
        <begin position="239"/>
        <end position="254"/>
    </location>
</feature>
<evidence type="ECO:0000313" key="4">
    <source>
        <dbReference type="EMBL" id="CAG8581190.1"/>
    </source>
</evidence>
<feature type="coiled-coil region" evidence="1">
    <location>
        <begin position="35"/>
        <end position="64"/>
    </location>
</feature>
<dbReference type="SUPFAM" id="SSF46934">
    <property type="entry name" value="UBA-like"/>
    <property type="match status" value="1"/>
</dbReference>
<dbReference type="Proteomes" id="UP000789342">
    <property type="component" value="Unassembled WGS sequence"/>
</dbReference>
<sequence>MEQIVISQDFNLDLPTISRNDFNFERRIIAEIERFRQESEEIARARAQKLQALQEERIRKQKEEARKIAPGFLDTDQKILTPTRASQQAENNNAVINSGAEFENQKKLHSRSTSDENAERMVEGEEIQDKAKSLVHLFEESLPPRNPWDRPNSVQDDISILRGMVVPSNGTQNYTSNGHITSLTVTGPYPGTEVPLAPTNPTGSFHPSPLLQPVSTPLQPSINHSFTLGPPLSTHSNNSELSPPNSYTSSSLSSLKIRNASSTNIQQRTYPTTASSYIRERRSSGQLRVTNPIPPTRPPKEVITSSSSTVNNIKSSTIEESNENDMKLFELIKQFTNMGFTKSQAVEALEKYNYDLLQATNYLLDLQQNY</sequence>
<evidence type="ECO:0000256" key="1">
    <source>
        <dbReference type="SAM" id="Coils"/>
    </source>
</evidence>
<dbReference type="SMART" id="SM00165">
    <property type="entry name" value="UBA"/>
    <property type="match status" value="1"/>
</dbReference>